<dbReference type="SUPFAM" id="SSF56112">
    <property type="entry name" value="Protein kinase-like (PK-like)"/>
    <property type="match status" value="1"/>
</dbReference>
<keyword evidence="4" id="KW-0418">Kinase</keyword>
<feature type="domain" description="Protein kinase" evidence="7">
    <location>
        <begin position="14"/>
        <end position="285"/>
    </location>
</feature>
<dbReference type="Pfam" id="PF00069">
    <property type="entry name" value="Pkinase"/>
    <property type="match status" value="1"/>
</dbReference>
<dbReference type="GO" id="GO:0004674">
    <property type="term" value="F:protein serine/threonine kinase activity"/>
    <property type="evidence" value="ECO:0007669"/>
    <property type="project" value="UniProtKB-KW"/>
</dbReference>
<evidence type="ECO:0000256" key="2">
    <source>
        <dbReference type="ARBA" id="ARBA00022679"/>
    </source>
</evidence>
<keyword evidence="1" id="KW-0723">Serine/threonine-protein kinase</keyword>
<protein>
    <submittedName>
        <fullName evidence="9">Uncharacterized protein</fullName>
    </submittedName>
</protein>
<keyword evidence="5" id="KW-0106">Calcium</keyword>
<dbReference type="InterPro" id="IPR050205">
    <property type="entry name" value="CDPK_Ser/Thr_kinases"/>
</dbReference>
<dbReference type="SUPFAM" id="SSF47473">
    <property type="entry name" value="EF-hand"/>
    <property type="match status" value="1"/>
</dbReference>
<gene>
    <name evidence="9" type="ORF">COHA_002569</name>
</gene>
<dbReference type="InterPro" id="IPR002048">
    <property type="entry name" value="EF_hand_dom"/>
</dbReference>
<evidence type="ECO:0000313" key="9">
    <source>
        <dbReference type="EMBL" id="KAI7843668.1"/>
    </source>
</evidence>
<keyword evidence="6" id="KW-0067">ATP-binding</keyword>
<dbReference type="Gene3D" id="1.10.510.10">
    <property type="entry name" value="Transferase(Phosphotransferase) domain 1"/>
    <property type="match status" value="1"/>
</dbReference>
<dbReference type="InterPro" id="IPR011009">
    <property type="entry name" value="Kinase-like_dom_sf"/>
</dbReference>
<keyword evidence="10" id="KW-1185">Reference proteome</keyword>
<dbReference type="Proteomes" id="UP001205105">
    <property type="component" value="Unassembled WGS sequence"/>
</dbReference>
<keyword evidence="2" id="KW-0808">Transferase</keyword>
<dbReference type="EMBL" id="JADXDR010000036">
    <property type="protein sequence ID" value="KAI7843668.1"/>
    <property type="molecule type" value="Genomic_DNA"/>
</dbReference>
<accession>A0AAD5DW64</accession>
<dbReference type="InterPro" id="IPR018247">
    <property type="entry name" value="EF_Hand_1_Ca_BS"/>
</dbReference>
<comment type="caution">
    <text evidence="9">The sequence shown here is derived from an EMBL/GenBank/DDBJ whole genome shotgun (WGS) entry which is preliminary data.</text>
</comment>
<evidence type="ECO:0000256" key="1">
    <source>
        <dbReference type="ARBA" id="ARBA00022527"/>
    </source>
</evidence>
<evidence type="ECO:0000256" key="4">
    <source>
        <dbReference type="ARBA" id="ARBA00022777"/>
    </source>
</evidence>
<dbReference type="GO" id="GO:0005509">
    <property type="term" value="F:calcium ion binding"/>
    <property type="evidence" value="ECO:0007669"/>
    <property type="project" value="InterPro"/>
</dbReference>
<reference evidence="9" key="1">
    <citation type="submission" date="2020-11" db="EMBL/GenBank/DDBJ databases">
        <title>Chlorella ohadii genome sequencing and assembly.</title>
        <authorList>
            <person name="Murik O."/>
            <person name="Treves H."/>
            <person name="Kedem I."/>
            <person name="Shotland Y."/>
            <person name="Kaplan A."/>
        </authorList>
    </citation>
    <scope>NUCLEOTIDE SEQUENCE</scope>
    <source>
        <strain evidence="9">1</strain>
    </source>
</reference>
<dbReference type="PANTHER" id="PTHR24349">
    <property type="entry name" value="SERINE/THREONINE-PROTEIN KINASE"/>
    <property type="match status" value="1"/>
</dbReference>
<evidence type="ECO:0000256" key="5">
    <source>
        <dbReference type="ARBA" id="ARBA00022837"/>
    </source>
</evidence>
<dbReference type="Gene3D" id="3.30.200.20">
    <property type="entry name" value="Phosphorylase Kinase, domain 1"/>
    <property type="match status" value="1"/>
</dbReference>
<dbReference type="PROSITE" id="PS50222">
    <property type="entry name" value="EF_HAND_2"/>
    <property type="match status" value="1"/>
</dbReference>
<dbReference type="AlphaFoldDB" id="A0AAD5DW64"/>
<dbReference type="PROSITE" id="PS50011">
    <property type="entry name" value="PROTEIN_KINASE_DOM"/>
    <property type="match status" value="1"/>
</dbReference>
<dbReference type="InterPro" id="IPR000719">
    <property type="entry name" value="Prot_kinase_dom"/>
</dbReference>
<dbReference type="Gene3D" id="1.10.238.10">
    <property type="entry name" value="EF-hand"/>
    <property type="match status" value="1"/>
</dbReference>
<dbReference type="SMART" id="SM00220">
    <property type="entry name" value="S_TKc"/>
    <property type="match status" value="1"/>
</dbReference>
<dbReference type="GO" id="GO:0005524">
    <property type="term" value="F:ATP binding"/>
    <property type="evidence" value="ECO:0007669"/>
    <property type="project" value="UniProtKB-KW"/>
</dbReference>
<evidence type="ECO:0000256" key="6">
    <source>
        <dbReference type="ARBA" id="ARBA00022840"/>
    </source>
</evidence>
<evidence type="ECO:0000256" key="3">
    <source>
        <dbReference type="ARBA" id="ARBA00022741"/>
    </source>
</evidence>
<dbReference type="PROSITE" id="PS00018">
    <property type="entry name" value="EF_HAND_1"/>
    <property type="match status" value="1"/>
</dbReference>
<organism evidence="9 10">
    <name type="scientific">Chlorella ohadii</name>
    <dbReference type="NCBI Taxonomy" id="2649997"/>
    <lineage>
        <taxon>Eukaryota</taxon>
        <taxon>Viridiplantae</taxon>
        <taxon>Chlorophyta</taxon>
        <taxon>core chlorophytes</taxon>
        <taxon>Trebouxiophyceae</taxon>
        <taxon>Chlorellales</taxon>
        <taxon>Chlorellaceae</taxon>
        <taxon>Chlorella clade</taxon>
        <taxon>Chlorella</taxon>
    </lineage>
</organism>
<dbReference type="InterPro" id="IPR011992">
    <property type="entry name" value="EF-hand-dom_pair"/>
</dbReference>
<feature type="domain" description="EF-hand" evidence="8">
    <location>
        <begin position="368"/>
        <end position="403"/>
    </location>
</feature>
<proteinExistence type="predicted"/>
<evidence type="ECO:0000313" key="10">
    <source>
        <dbReference type="Proteomes" id="UP001205105"/>
    </source>
</evidence>
<evidence type="ECO:0000259" key="7">
    <source>
        <dbReference type="PROSITE" id="PS50011"/>
    </source>
</evidence>
<keyword evidence="3" id="KW-0547">Nucleotide-binding</keyword>
<sequence>MAEFGYSRAFAERYDLGEKIGKGASCTVHVATDRQTGEKVAVKVMPKRFGPDGFLERQFARRVRNEVDIASHLGRSLNVCYFHGAFETDAAVQLVLEHLTGGQLWERAQQGTYSERAAARIIRDVVRTVAQCHSKNIMMRDIKPQNFMFATPDDHAPLKAVDFGISVFCRPGQYLASKAGTRIVMAPEVVRERYTLSADLWSVGVMAYLLLTGRLPFPFWDTMYIKRQAVTEKDLYNDICNAPLDFESAPWDSLSADARDFVSALLNRNEAQRPTAEQALQHSWLAADEHHPGADVPLGSSIVQRLQRFGTYGRLKRAALHAIARFVPPDNITVQELRGLFLELDPLDTGCVPYTRLQQEMEEGMFELSAAECGRLLATMDIDKDGEVDFYEFLACLMDWSKLQQSSDWLDMVDAAYESLDRDGCGRIGPRDLEELLCGDGGCEAADWLDMVLREADVKHTDSHITKEEFRRLMSSEMYANLQLFESRISSGRGSREFGSVLGSVMGSGSHD</sequence>
<evidence type="ECO:0000259" key="8">
    <source>
        <dbReference type="PROSITE" id="PS50222"/>
    </source>
</evidence>
<name>A0AAD5DW64_9CHLO</name>